<name>A0A6J4RTU1_9ACTN</name>
<dbReference type="EMBL" id="CADCVJ010000174">
    <property type="protein sequence ID" value="CAA9481921.1"/>
    <property type="molecule type" value="Genomic_DNA"/>
</dbReference>
<proteinExistence type="predicted"/>
<dbReference type="AlphaFoldDB" id="A0A6J4RTU1"/>
<evidence type="ECO:0000313" key="1">
    <source>
        <dbReference type="EMBL" id="CAA9481921.1"/>
    </source>
</evidence>
<reference evidence="1" key="1">
    <citation type="submission" date="2020-02" db="EMBL/GenBank/DDBJ databases">
        <authorList>
            <person name="Meier V. D."/>
        </authorList>
    </citation>
    <scope>NUCLEOTIDE SEQUENCE</scope>
    <source>
        <strain evidence="1">AVDCRST_MAG38</strain>
    </source>
</reference>
<accession>A0A6J4RTU1</accession>
<organism evidence="1">
    <name type="scientific">uncultured Solirubrobacteraceae bacterium</name>
    <dbReference type="NCBI Taxonomy" id="1162706"/>
    <lineage>
        <taxon>Bacteria</taxon>
        <taxon>Bacillati</taxon>
        <taxon>Actinomycetota</taxon>
        <taxon>Thermoleophilia</taxon>
        <taxon>Solirubrobacterales</taxon>
        <taxon>Solirubrobacteraceae</taxon>
        <taxon>environmental samples</taxon>
    </lineage>
</organism>
<gene>
    <name evidence="1" type="ORF">AVDCRST_MAG38-2087</name>
</gene>
<sequence>MSTYELRQHLDNLRTERAYAQAIGLDHNDVYMNHLEGEYEAYTHAYVGAAVTELATFRGQLFGRPQG</sequence>
<protein>
    <submittedName>
        <fullName evidence="1">Uncharacterized protein</fullName>
    </submittedName>
</protein>